<name>A0A091I960_CALAN</name>
<dbReference type="Proteomes" id="UP000054308">
    <property type="component" value="Unassembled WGS sequence"/>
</dbReference>
<evidence type="ECO:0000259" key="2">
    <source>
        <dbReference type="PROSITE" id="PS50853"/>
    </source>
</evidence>
<keyword evidence="4" id="KW-1185">Reference proteome</keyword>
<organism evidence="3 4">
    <name type="scientific">Calypte anna</name>
    <name type="common">Anna's hummingbird</name>
    <name type="synonym">Archilochus anna</name>
    <dbReference type="NCBI Taxonomy" id="9244"/>
    <lineage>
        <taxon>Eukaryota</taxon>
        <taxon>Metazoa</taxon>
        <taxon>Chordata</taxon>
        <taxon>Craniata</taxon>
        <taxon>Vertebrata</taxon>
        <taxon>Euteleostomi</taxon>
        <taxon>Archelosauria</taxon>
        <taxon>Archosauria</taxon>
        <taxon>Dinosauria</taxon>
        <taxon>Saurischia</taxon>
        <taxon>Theropoda</taxon>
        <taxon>Coelurosauria</taxon>
        <taxon>Aves</taxon>
        <taxon>Neognathae</taxon>
        <taxon>Neoaves</taxon>
        <taxon>Strisores</taxon>
        <taxon>Apodiformes</taxon>
        <taxon>Trochilidae</taxon>
        <taxon>Calypte</taxon>
    </lineage>
</organism>
<dbReference type="InterPro" id="IPR049231">
    <property type="entry name" value="DUF5581_N"/>
</dbReference>
<dbReference type="Pfam" id="PF17744">
    <property type="entry name" value="DUF5581"/>
    <property type="match status" value="1"/>
</dbReference>
<feature type="domain" description="Fibronectin type-III" evidence="2">
    <location>
        <begin position="203"/>
        <end position="301"/>
    </location>
</feature>
<evidence type="ECO:0000313" key="3">
    <source>
        <dbReference type="EMBL" id="KFP04008.1"/>
    </source>
</evidence>
<evidence type="ECO:0000256" key="1">
    <source>
        <dbReference type="SAM" id="MobiDB-lite"/>
    </source>
</evidence>
<feature type="non-terminal residue" evidence="3">
    <location>
        <position position="1"/>
    </location>
</feature>
<dbReference type="AlphaFoldDB" id="A0A091I960"/>
<dbReference type="InterPro" id="IPR039581">
    <property type="entry name" value="FNDC11"/>
</dbReference>
<dbReference type="InterPro" id="IPR036116">
    <property type="entry name" value="FN3_sf"/>
</dbReference>
<dbReference type="SUPFAM" id="SSF49265">
    <property type="entry name" value="Fibronectin type III"/>
    <property type="match status" value="1"/>
</dbReference>
<dbReference type="Gene3D" id="2.60.40.10">
    <property type="entry name" value="Immunoglobulins"/>
    <property type="match status" value="1"/>
</dbReference>
<dbReference type="EMBL" id="KL218292">
    <property type="protein sequence ID" value="KFP04008.1"/>
    <property type="molecule type" value="Genomic_DNA"/>
</dbReference>
<evidence type="ECO:0000313" key="4">
    <source>
        <dbReference type="Proteomes" id="UP000054308"/>
    </source>
</evidence>
<feature type="region of interest" description="Disordered" evidence="1">
    <location>
        <begin position="1"/>
        <end position="25"/>
    </location>
</feature>
<dbReference type="PANTHER" id="PTHR14537">
    <property type="entry name" value="FIBRONECTIN TYPE III DOMAIN-CONTAINING PROTEIN 11"/>
    <property type="match status" value="1"/>
</dbReference>
<dbReference type="PROSITE" id="PS50853">
    <property type="entry name" value="FN3"/>
    <property type="match status" value="1"/>
</dbReference>
<protein>
    <submittedName>
        <fullName evidence="3">Uncharacterized protein C20orf195</fullName>
    </submittedName>
</protein>
<dbReference type="InterPro" id="IPR048317">
    <property type="entry name" value="DUF5581_C"/>
</dbReference>
<feature type="non-terminal residue" evidence="3">
    <location>
        <position position="310"/>
    </location>
</feature>
<dbReference type="Pfam" id="PF20996">
    <property type="entry name" value="DUF5581_N"/>
    <property type="match status" value="1"/>
</dbReference>
<accession>A0A091I960</accession>
<dbReference type="InterPro" id="IPR013783">
    <property type="entry name" value="Ig-like_fold"/>
</dbReference>
<proteinExistence type="predicted"/>
<feature type="compositionally biased region" description="Acidic residues" evidence="1">
    <location>
        <begin position="14"/>
        <end position="25"/>
    </location>
</feature>
<gene>
    <name evidence="3" type="ORF">N300_15659</name>
</gene>
<dbReference type="CDD" id="cd00063">
    <property type="entry name" value="FN3"/>
    <property type="match status" value="1"/>
</dbReference>
<reference evidence="3 4" key="1">
    <citation type="submission" date="2014-04" db="EMBL/GenBank/DDBJ databases">
        <title>Genome evolution of avian class.</title>
        <authorList>
            <person name="Zhang G."/>
            <person name="Li C."/>
        </authorList>
    </citation>
    <scope>NUCLEOTIDE SEQUENCE [LARGE SCALE GENOMIC DNA]</scope>
    <source>
        <strain evidence="3">BGI_N300</strain>
    </source>
</reference>
<dbReference type="InterPro" id="IPR003961">
    <property type="entry name" value="FN3_dom"/>
</dbReference>
<sequence length="310" mass="35785">SFGIMAGILNESETSSEDTEQSEGQEDNAIWEEYLGRKNIVLQLLHSTLSPQQLQQQQNKVELMKKCYFYLEIEPTHVNLVDEHDVIHHTDILQLIDPFHFQNLKKVGKKQTEILLTLLTELLEQVVRGREELSCYLETNNVRTFLSQWHLIEQKLLKLSHYMETLISLELPEKLYVKHRLVSHADLGGLSLPNIRLSLCTKMPLIFDRKESFACTDCAKLKWSTPTPESQHEKYELCFQLVTESQSESGYGRSQVVTSNSCIVQNLQPGRTYEFTIRRSVTETFVLEKWHDSIILKTKPNTSDTVDSSA</sequence>